<gene>
    <name evidence="2" type="ORF">EYF80_052925</name>
</gene>
<dbReference type="Proteomes" id="UP000314294">
    <property type="component" value="Unassembled WGS sequence"/>
</dbReference>
<reference evidence="2 3" key="1">
    <citation type="submission" date="2019-03" db="EMBL/GenBank/DDBJ databases">
        <title>First draft genome of Liparis tanakae, snailfish: a comprehensive survey of snailfish specific genes.</title>
        <authorList>
            <person name="Kim W."/>
            <person name="Song I."/>
            <person name="Jeong J.-H."/>
            <person name="Kim D."/>
            <person name="Kim S."/>
            <person name="Ryu S."/>
            <person name="Song J.Y."/>
            <person name="Lee S.K."/>
        </authorList>
    </citation>
    <scope>NUCLEOTIDE SEQUENCE [LARGE SCALE GENOMIC DNA]</scope>
    <source>
        <tissue evidence="2">Muscle</tissue>
    </source>
</reference>
<proteinExistence type="predicted"/>
<organism evidence="2 3">
    <name type="scientific">Liparis tanakae</name>
    <name type="common">Tanaka's snailfish</name>
    <dbReference type="NCBI Taxonomy" id="230148"/>
    <lineage>
        <taxon>Eukaryota</taxon>
        <taxon>Metazoa</taxon>
        <taxon>Chordata</taxon>
        <taxon>Craniata</taxon>
        <taxon>Vertebrata</taxon>
        <taxon>Euteleostomi</taxon>
        <taxon>Actinopterygii</taxon>
        <taxon>Neopterygii</taxon>
        <taxon>Teleostei</taxon>
        <taxon>Neoteleostei</taxon>
        <taxon>Acanthomorphata</taxon>
        <taxon>Eupercaria</taxon>
        <taxon>Perciformes</taxon>
        <taxon>Cottioidei</taxon>
        <taxon>Cottales</taxon>
        <taxon>Liparidae</taxon>
        <taxon>Liparis</taxon>
    </lineage>
</organism>
<accession>A0A4Z2F9D3</accession>
<keyword evidence="3" id="KW-1185">Reference proteome</keyword>
<keyword evidence="1" id="KW-0812">Transmembrane</keyword>
<evidence type="ECO:0000313" key="3">
    <source>
        <dbReference type="Proteomes" id="UP000314294"/>
    </source>
</evidence>
<protein>
    <submittedName>
        <fullName evidence="2">Uncharacterized protein</fullName>
    </submittedName>
</protein>
<evidence type="ECO:0000313" key="2">
    <source>
        <dbReference type="EMBL" id="TNN36912.1"/>
    </source>
</evidence>
<sequence>MLLLIFSQQFSMHSMQGVSSWYLLWGLAHYRILLLTGLLLRCSSQDIRKQPADLWLDGFTYPPPETGANEMIT</sequence>
<dbReference type="AlphaFoldDB" id="A0A4Z2F9D3"/>
<dbReference type="EMBL" id="SRLO01001555">
    <property type="protein sequence ID" value="TNN36912.1"/>
    <property type="molecule type" value="Genomic_DNA"/>
</dbReference>
<keyword evidence="1" id="KW-0472">Membrane</keyword>
<comment type="caution">
    <text evidence="2">The sequence shown here is derived from an EMBL/GenBank/DDBJ whole genome shotgun (WGS) entry which is preliminary data.</text>
</comment>
<evidence type="ECO:0000256" key="1">
    <source>
        <dbReference type="SAM" id="Phobius"/>
    </source>
</evidence>
<name>A0A4Z2F9D3_9TELE</name>
<keyword evidence="1" id="KW-1133">Transmembrane helix</keyword>
<feature type="transmembrane region" description="Helical" evidence="1">
    <location>
        <begin position="20"/>
        <end position="40"/>
    </location>
</feature>